<keyword evidence="7 9" id="KW-0472">Membrane</keyword>
<dbReference type="Proteomes" id="UP001497525">
    <property type="component" value="Unassembled WGS sequence"/>
</dbReference>
<gene>
    <name evidence="11" type="ORF">CDAUBV1_LOCUS6659</name>
</gene>
<organism evidence="11 12">
    <name type="scientific">Calicophoron daubneyi</name>
    <name type="common">Rumen fluke</name>
    <name type="synonym">Paramphistomum daubneyi</name>
    <dbReference type="NCBI Taxonomy" id="300641"/>
    <lineage>
        <taxon>Eukaryota</taxon>
        <taxon>Metazoa</taxon>
        <taxon>Spiralia</taxon>
        <taxon>Lophotrochozoa</taxon>
        <taxon>Platyhelminthes</taxon>
        <taxon>Trematoda</taxon>
        <taxon>Digenea</taxon>
        <taxon>Plagiorchiida</taxon>
        <taxon>Pronocephalata</taxon>
        <taxon>Paramphistomoidea</taxon>
        <taxon>Paramphistomidae</taxon>
        <taxon>Calicophoron</taxon>
    </lineage>
</organism>
<keyword evidence="6" id="KW-0333">Golgi apparatus</keyword>
<evidence type="ECO:0000259" key="10">
    <source>
        <dbReference type="PROSITE" id="PS50192"/>
    </source>
</evidence>
<evidence type="ECO:0000313" key="11">
    <source>
        <dbReference type="EMBL" id="CAL5133417.1"/>
    </source>
</evidence>
<dbReference type="Gene3D" id="1.20.5.110">
    <property type="match status" value="1"/>
</dbReference>
<dbReference type="InterPro" id="IPR039899">
    <property type="entry name" value="BET1_SNARE"/>
</dbReference>
<accession>A0AAV2TD69</accession>
<comment type="subcellular location">
    <subcellularLocation>
        <location evidence="8">Endomembrane system</location>
        <topology evidence="8">Single-pass type IV membrane protein</topology>
    </subcellularLocation>
    <subcellularLocation>
        <location evidence="1">Golgi apparatus membrane</location>
    </subcellularLocation>
</comment>
<name>A0AAV2TD69_CALDB</name>
<evidence type="ECO:0000256" key="1">
    <source>
        <dbReference type="ARBA" id="ARBA00004394"/>
    </source>
</evidence>
<dbReference type="SUPFAM" id="SSF58038">
    <property type="entry name" value="SNARE fusion complex"/>
    <property type="match status" value="1"/>
</dbReference>
<feature type="domain" description="T-SNARE coiled-coil homology" evidence="10">
    <location>
        <begin position="6"/>
        <end position="68"/>
    </location>
</feature>
<evidence type="ECO:0000256" key="6">
    <source>
        <dbReference type="ARBA" id="ARBA00023034"/>
    </source>
</evidence>
<evidence type="ECO:0000256" key="4">
    <source>
        <dbReference type="ARBA" id="ARBA00022927"/>
    </source>
</evidence>
<evidence type="ECO:0000256" key="7">
    <source>
        <dbReference type="ARBA" id="ARBA00023136"/>
    </source>
</evidence>
<protein>
    <recommendedName>
        <fullName evidence="10">t-SNARE coiled-coil homology domain-containing protein</fullName>
    </recommendedName>
</protein>
<keyword evidence="2" id="KW-0813">Transport</keyword>
<comment type="caution">
    <text evidence="11">The sequence shown here is derived from an EMBL/GenBank/DDBJ whole genome shotgun (WGS) entry which is preliminary data.</text>
</comment>
<evidence type="ECO:0000256" key="3">
    <source>
        <dbReference type="ARBA" id="ARBA00022692"/>
    </source>
</evidence>
<dbReference type="InterPro" id="IPR000727">
    <property type="entry name" value="T_SNARE_dom"/>
</dbReference>
<keyword evidence="4" id="KW-0653">Protein transport</keyword>
<dbReference type="GO" id="GO:0015031">
    <property type="term" value="P:protein transport"/>
    <property type="evidence" value="ECO:0007669"/>
    <property type="project" value="UniProtKB-KW"/>
</dbReference>
<keyword evidence="5 9" id="KW-1133">Transmembrane helix</keyword>
<dbReference type="CDD" id="cd15853">
    <property type="entry name" value="SNARE_Bet1"/>
    <property type="match status" value="1"/>
</dbReference>
<feature type="transmembrane region" description="Helical" evidence="9">
    <location>
        <begin position="78"/>
        <end position="97"/>
    </location>
</feature>
<evidence type="ECO:0000313" key="12">
    <source>
        <dbReference type="Proteomes" id="UP001497525"/>
    </source>
</evidence>
<dbReference type="GO" id="GO:0000139">
    <property type="term" value="C:Golgi membrane"/>
    <property type="evidence" value="ECO:0007669"/>
    <property type="project" value="UniProtKB-SubCell"/>
</dbReference>
<evidence type="ECO:0000256" key="9">
    <source>
        <dbReference type="SAM" id="Phobius"/>
    </source>
</evidence>
<dbReference type="AlphaFoldDB" id="A0AAV2TD69"/>
<reference evidence="11" key="1">
    <citation type="submission" date="2024-06" db="EMBL/GenBank/DDBJ databases">
        <authorList>
            <person name="Liu X."/>
            <person name="Lenzi L."/>
            <person name="Haldenby T S."/>
            <person name="Uol C."/>
        </authorList>
    </citation>
    <scope>NUCLEOTIDE SEQUENCE</scope>
</reference>
<keyword evidence="3 9" id="KW-0812">Transmembrane</keyword>
<proteinExistence type="predicted"/>
<dbReference type="EMBL" id="CAXLJL010000156">
    <property type="protein sequence ID" value="CAL5133417.1"/>
    <property type="molecule type" value="Genomic_DNA"/>
</dbReference>
<sequence length="100" mass="11310">MSATDLLLEQDNNQRAEDLSHKVTLLKSYAKDIENETKVQNAFLDKMQNSFDAAGGMLSNTLYQVLGIPKNRTQGRKFMCYTILVVVATLVCCYLVWSRS</sequence>
<evidence type="ECO:0000256" key="2">
    <source>
        <dbReference type="ARBA" id="ARBA00022448"/>
    </source>
</evidence>
<evidence type="ECO:0000256" key="8">
    <source>
        <dbReference type="ARBA" id="ARBA00046280"/>
    </source>
</evidence>
<dbReference type="PROSITE" id="PS50192">
    <property type="entry name" value="T_SNARE"/>
    <property type="match status" value="1"/>
</dbReference>
<evidence type="ECO:0000256" key="5">
    <source>
        <dbReference type="ARBA" id="ARBA00022989"/>
    </source>
</evidence>
<dbReference type="PANTHER" id="PTHR12791">
    <property type="entry name" value="GOLGI SNARE BET1-RELATED"/>
    <property type="match status" value="1"/>
</dbReference>